<feature type="binding site" evidence="1">
    <location>
        <position position="70"/>
    </location>
    <ligand>
        <name>Zn(2+)</name>
        <dbReference type="ChEBI" id="CHEBI:29105"/>
    </ligand>
</feature>
<dbReference type="Gene3D" id="3.40.1800.20">
    <property type="match status" value="1"/>
</dbReference>
<evidence type="ECO:0000259" key="3">
    <source>
        <dbReference type="PROSITE" id="PS51915"/>
    </source>
</evidence>
<feature type="domain" description="ZAD" evidence="3">
    <location>
        <begin position="18"/>
        <end position="97"/>
    </location>
</feature>
<feature type="binding site" evidence="1">
    <location>
        <position position="23"/>
    </location>
    <ligand>
        <name>Zn(2+)</name>
        <dbReference type="ChEBI" id="CHEBI:29105"/>
    </ligand>
</feature>
<dbReference type="Proteomes" id="UP000092461">
    <property type="component" value="Unassembled WGS sequence"/>
</dbReference>
<dbReference type="EMBL" id="AJWK01008595">
    <property type="status" value="NOT_ANNOTATED_CDS"/>
    <property type="molecule type" value="Genomic_DNA"/>
</dbReference>
<keyword evidence="1" id="KW-0862">Zinc</keyword>
<protein>
    <recommendedName>
        <fullName evidence="3">ZAD domain-containing protein</fullName>
    </recommendedName>
</protein>
<accession>A0A1B0CE55</accession>
<dbReference type="GO" id="GO:0008270">
    <property type="term" value="F:zinc ion binding"/>
    <property type="evidence" value="ECO:0007669"/>
    <property type="project" value="UniProtKB-UniRule"/>
</dbReference>
<proteinExistence type="predicted"/>
<dbReference type="GO" id="GO:0005634">
    <property type="term" value="C:nucleus"/>
    <property type="evidence" value="ECO:0007669"/>
    <property type="project" value="InterPro"/>
</dbReference>
<feature type="binding site" evidence="1">
    <location>
        <position position="73"/>
    </location>
    <ligand>
        <name>Zn(2+)</name>
        <dbReference type="ChEBI" id="CHEBI:29105"/>
    </ligand>
</feature>
<feature type="binding site" evidence="1">
    <location>
        <position position="20"/>
    </location>
    <ligand>
        <name>Zn(2+)</name>
        <dbReference type="ChEBI" id="CHEBI:29105"/>
    </ligand>
</feature>
<dbReference type="SMART" id="SM00868">
    <property type="entry name" value="zf-AD"/>
    <property type="match status" value="1"/>
</dbReference>
<sequence length="120" mass="13728">MERFTLKIIDKPKSSLRNVCRLCGMDNPNKIFILRDEDVFCEDDVPLSTKIQVCCGIEVTKKDRMPQKICTLCSDKINDFYEFREMCTATNVQTRDLLGLPREKPKSKAQPPPPPQPPAV</sequence>
<organism evidence="4 5">
    <name type="scientific">Lutzomyia longipalpis</name>
    <name type="common">Sand fly</name>
    <dbReference type="NCBI Taxonomy" id="7200"/>
    <lineage>
        <taxon>Eukaryota</taxon>
        <taxon>Metazoa</taxon>
        <taxon>Ecdysozoa</taxon>
        <taxon>Arthropoda</taxon>
        <taxon>Hexapoda</taxon>
        <taxon>Insecta</taxon>
        <taxon>Pterygota</taxon>
        <taxon>Neoptera</taxon>
        <taxon>Endopterygota</taxon>
        <taxon>Diptera</taxon>
        <taxon>Nematocera</taxon>
        <taxon>Psychodoidea</taxon>
        <taxon>Psychodidae</taxon>
        <taxon>Lutzomyia</taxon>
        <taxon>Lutzomyia</taxon>
    </lineage>
</organism>
<evidence type="ECO:0000313" key="5">
    <source>
        <dbReference type="Proteomes" id="UP000092461"/>
    </source>
</evidence>
<dbReference type="AlphaFoldDB" id="A0A1B0CE55"/>
<feature type="region of interest" description="Disordered" evidence="2">
    <location>
        <begin position="97"/>
        <end position="120"/>
    </location>
</feature>
<keyword evidence="5" id="KW-1185">Reference proteome</keyword>
<dbReference type="InterPro" id="IPR012934">
    <property type="entry name" value="Znf_AD"/>
</dbReference>
<feature type="compositionally biased region" description="Pro residues" evidence="2">
    <location>
        <begin position="110"/>
        <end position="120"/>
    </location>
</feature>
<evidence type="ECO:0000256" key="2">
    <source>
        <dbReference type="SAM" id="MobiDB-lite"/>
    </source>
</evidence>
<dbReference type="PROSITE" id="PS51915">
    <property type="entry name" value="ZAD"/>
    <property type="match status" value="1"/>
</dbReference>
<keyword evidence="1" id="KW-0479">Metal-binding</keyword>
<keyword evidence="1" id="KW-0863">Zinc-finger</keyword>
<dbReference type="Pfam" id="PF07776">
    <property type="entry name" value="zf-AD"/>
    <property type="match status" value="1"/>
</dbReference>
<dbReference type="EnsemblMetazoa" id="LLOJ002625-RA">
    <property type="protein sequence ID" value="LLOJ002625-PA"/>
    <property type="gene ID" value="LLOJ002625"/>
</dbReference>
<evidence type="ECO:0000313" key="4">
    <source>
        <dbReference type="EnsemblMetazoa" id="LLOJ002625-PA"/>
    </source>
</evidence>
<dbReference type="VEuPathDB" id="VectorBase:LLOJ002625"/>
<name>A0A1B0CE55_LUTLO</name>
<reference evidence="4" key="1">
    <citation type="submission" date="2020-05" db="UniProtKB">
        <authorList>
            <consortium name="EnsemblMetazoa"/>
        </authorList>
    </citation>
    <scope>IDENTIFICATION</scope>
    <source>
        <strain evidence="4">Jacobina</strain>
    </source>
</reference>
<evidence type="ECO:0000256" key="1">
    <source>
        <dbReference type="PROSITE-ProRule" id="PRU01263"/>
    </source>
</evidence>
<dbReference type="SUPFAM" id="SSF57716">
    <property type="entry name" value="Glucocorticoid receptor-like (DNA-binding domain)"/>
    <property type="match status" value="1"/>
</dbReference>
<dbReference type="VEuPathDB" id="VectorBase:LLONM1_007366"/>